<gene>
    <name evidence="2" type="ORF">L1857_12310</name>
</gene>
<dbReference type="Proteomes" id="UP000830158">
    <property type="component" value="Chromosome"/>
</dbReference>
<evidence type="ECO:0000313" key="2">
    <source>
        <dbReference type="EMBL" id="UQS23549.1"/>
    </source>
</evidence>
<keyword evidence="1" id="KW-0472">Membrane</keyword>
<feature type="transmembrane region" description="Helical" evidence="1">
    <location>
        <begin position="30"/>
        <end position="50"/>
    </location>
</feature>
<accession>A0ABY4NU15</accession>
<keyword evidence="1" id="KW-0812">Transmembrane</keyword>
<name>A0ABY4NU15_9PSEU</name>
<sequence length="64" mass="6896">MARALPFWFSREIGTYAIEGVDSGCLVRGVLHGVACTAVLLAAVAVASSVRLRQRTHLKFLGPR</sequence>
<proteinExistence type="predicted"/>
<protein>
    <submittedName>
        <fullName evidence="2">Uncharacterized protein</fullName>
    </submittedName>
</protein>
<dbReference type="EMBL" id="CP091196">
    <property type="protein sequence ID" value="UQS23549.1"/>
    <property type="molecule type" value="Genomic_DNA"/>
</dbReference>
<keyword evidence="1" id="KW-1133">Transmembrane helix</keyword>
<evidence type="ECO:0000313" key="3">
    <source>
        <dbReference type="Proteomes" id="UP000830158"/>
    </source>
</evidence>
<keyword evidence="3" id="KW-1185">Reference proteome</keyword>
<dbReference type="RefSeq" id="WP_205413357.1">
    <property type="nucleotide sequence ID" value="NZ_CP091196.1"/>
</dbReference>
<reference evidence="2" key="1">
    <citation type="submission" date="2022-01" db="EMBL/GenBank/DDBJ databases">
        <title>PSI-footprinting approach for the identification of protein synthesis inhibitor producers.</title>
        <authorList>
            <person name="Handel F."/>
            <person name="Kulik A."/>
            <person name="Wex K.W."/>
            <person name="Berscheid A."/>
            <person name="Saur J.S."/>
            <person name="Winkler A."/>
            <person name="Wibberg D."/>
            <person name="Kalinowski J."/>
            <person name="Broetz-Oesterhelt H."/>
            <person name="Mast Y."/>
        </authorList>
    </citation>
    <scope>NUCLEOTIDE SEQUENCE</scope>
    <source>
        <strain evidence="2">KNN 49.3e</strain>
    </source>
</reference>
<organism evidence="2 3">
    <name type="scientific">Amycolatopsis thermalba</name>
    <dbReference type="NCBI Taxonomy" id="944492"/>
    <lineage>
        <taxon>Bacteria</taxon>
        <taxon>Bacillati</taxon>
        <taxon>Actinomycetota</taxon>
        <taxon>Actinomycetes</taxon>
        <taxon>Pseudonocardiales</taxon>
        <taxon>Pseudonocardiaceae</taxon>
        <taxon>Amycolatopsis</taxon>
    </lineage>
</organism>
<evidence type="ECO:0000256" key="1">
    <source>
        <dbReference type="SAM" id="Phobius"/>
    </source>
</evidence>